<keyword evidence="2" id="KW-0472">Membrane</keyword>
<evidence type="ECO:0000256" key="1">
    <source>
        <dbReference type="PROSITE-ProRule" id="PRU00409"/>
    </source>
</evidence>
<dbReference type="RefSeq" id="WP_004178014.1">
    <property type="nucleotide sequence ID" value="NZ_CP021106.3"/>
</dbReference>
<dbReference type="OrthoDB" id="8557599at2"/>
<reference evidence="4 5" key="1">
    <citation type="journal article" date="2015" name="Int. J. Syst. Evol. Microbiol.">
        <title>Nitrosospira lacus sp. nov., a psychrotolerant, ammonia-oxidizing bacterium from sandy lake sediment.</title>
        <authorList>
            <person name="Urakawa H."/>
            <person name="Garcia J.C."/>
            <person name="Nielsen J.L."/>
            <person name="Le V.Q."/>
            <person name="Kozlowski J.A."/>
            <person name="Stein L.Y."/>
            <person name="Lim C.K."/>
            <person name="Pommerening-Roser A."/>
            <person name="Martens-Habbena W."/>
            <person name="Stahl D.A."/>
            <person name="Klotz M.G."/>
        </authorList>
    </citation>
    <scope>NUCLEOTIDE SEQUENCE [LARGE SCALE GENOMIC DNA]</scope>
    <source>
        <strain evidence="4 5">APG3</strain>
    </source>
</reference>
<gene>
    <name evidence="4" type="ORF">EBAPG3_009250</name>
</gene>
<dbReference type="KEGG" id="nlc:EBAPG3_009250"/>
<dbReference type="SUPFAM" id="SSF56059">
    <property type="entry name" value="Glutathione synthetase ATP-binding domain-like"/>
    <property type="match status" value="1"/>
</dbReference>
<evidence type="ECO:0000259" key="3">
    <source>
        <dbReference type="PROSITE" id="PS50975"/>
    </source>
</evidence>
<dbReference type="PROSITE" id="PS50975">
    <property type="entry name" value="ATP_GRASP"/>
    <property type="match status" value="1"/>
</dbReference>
<accession>A0A1W6SQ68</accession>
<evidence type="ECO:0000313" key="5">
    <source>
        <dbReference type="Proteomes" id="UP000012179"/>
    </source>
</evidence>
<name>A0A1W6SQ68_9PROT</name>
<proteinExistence type="predicted"/>
<dbReference type="GO" id="GO:0005524">
    <property type="term" value="F:ATP binding"/>
    <property type="evidence" value="ECO:0007669"/>
    <property type="project" value="UniProtKB-UniRule"/>
</dbReference>
<dbReference type="AlphaFoldDB" id="A0A1W6SQ68"/>
<keyword evidence="2" id="KW-0812">Transmembrane</keyword>
<dbReference type="EMBL" id="CP021106">
    <property type="protein sequence ID" value="ARO87937.1"/>
    <property type="molecule type" value="Genomic_DNA"/>
</dbReference>
<dbReference type="GO" id="GO:0046872">
    <property type="term" value="F:metal ion binding"/>
    <property type="evidence" value="ECO:0007669"/>
    <property type="project" value="InterPro"/>
</dbReference>
<protein>
    <recommendedName>
        <fullName evidence="3">ATP-grasp domain-containing protein</fullName>
    </recommendedName>
</protein>
<keyword evidence="1" id="KW-0067">ATP-binding</keyword>
<dbReference type="Gene3D" id="3.30.470.20">
    <property type="entry name" value="ATP-grasp fold, B domain"/>
    <property type="match status" value="1"/>
</dbReference>
<feature type="domain" description="ATP-grasp" evidence="3">
    <location>
        <begin position="116"/>
        <end position="300"/>
    </location>
</feature>
<evidence type="ECO:0000256" key="2">
    <source>
        <dbReference type="SAM" id="Phobius"/>
    </source>
</evidence>
<organism evidence="4 5">
    <name type="scientific">Nitrosospira lacus</name>
    <dbReference type="NCBI Taxonomy" id="1288494"/>
    <lineage>
        <taxon>Bacteria</taxon>
        <taxon>Pseudomonadati</taxon>
        <taxon>Pseudomonadota</taxon>
        <taxon>Betaproteobacteria</taxon>
        <taxon>Nitrosomonadales</taxon>
        <taxon>Nitrosomonadaceae</taxon>
        <taxon>Nitrosospira</taxon>
    </lineage>
</organism>
<keyword evidence="2" id="KW-1133">Transmembrane helix</keyword>
<keyword evidence="5" id="KW-1185">Reference proteome</keyword>
<sequence>MHKLEALLIGGYWPELMMVILALLTRAGFTVDVISTSAFLKKNKSIRNYFLADENDLLVKAASEKIKQEYTLIVVGDDPTLGKILNSDLSDEDKLELLPVLSNKNLGHIFSKIGLARVLDKNGINTPDYLVANNEQELKTSARILGYPIFIKIDSSAGGLGIFECLEGSDLEGLLKKIKIYPVLVQKKITGVEVSVESFYQDGQLIHFAYSIPKKSKYKFGPTSVRNYVQLAFLEKKVFDELGLLGKALGAHGFVNIGCMQSDQDKKLYFFEADMRPNLWIDHPKYFGDDWAKIINRHFSTGETIKYPYPLNSGYPKQILISHYSRMALIDLVLNRHQVWNHLPENFLYLTLHYRIRAQVISIMAKSYRLLLPKWCRVILKNAYHQLNIHFK</sequence>
<keyword evidence="1" id="KW-0547">Nucleotide-binding</keyword>
<dbReference type="eggNOG" id="ENOG5032JQC">
    <property type="taxonomic scope" value="Bacteria"/>
</dbReference>
<evidence type="ECO:0000313" key="4">
    <source>
        <dbReference type="EMBL" id="ARO87937.1"/>
    </source>
</evidence>
<dbReference type="InterPro" id="IPR011761">
    <property type="entry name" value="ATP-grasp"/>
</dbReference>
<dbReference type="Proteomes" id="UP000012179">
    <property type="component" value="Chromosome"/>
</dbReference>
<feature type="transmembrane region" description="Helical" evidence="2">
    <location>
        <begin position="16"/>
        <end position="40"/>
    </location>
</feature>